<protein>
    <recommendedName>
        <fullName evidence="3">Secreted protein</fullName>
    </recommendedName>
</protein>
<accession>A0A0E9WUF4</accession>
<sequence length="76" mass="8650">MLVCLLSSFFAGSLFNSLTKPNRRKDRETMKPASPSFSLSRSHEPLVIFFRPTNHLIHRPVRLFCSISCCSAKFSC</sequence>
<evidence type="ECO:0008006" key="3">
    <source>
        <dbReference type="Google" id="ProtNLM"/>
    </source>
</evidence>
<feature type="chain" id="PRO_5012972168" description="Secreted protein" evidence="1">
    <location>
        <begin position="16"/>
        <end position="76"/>
    </location>
</feature>
<keyword evidence="1" id="KW-0732">Signal</keyword>
<evidence type="ECO:0000256" key="1">
    <source>
        <dbReference type="SAM" id="SignalP"/>
    </source>
</evidence>
<reference evidence="2" key="1">
    <citation type="submission" date="2014-11" db="EMBL/GenBank/DDBJ databases">
        <authorList>
            <person name="Amaro Gonzalez C."/>
        </authorList>
    </citation>
    <scope>NUCLEOTIDE SEQUENCE</scope>
</reference>
<reference evidence="2" key="2">
    <citation type="journal article" date="2015" name="Fish Shellfish Immunol.">
        <title>Early steps in the European eel (Anguilla anguilla)-Vibrio vulnificus interaction in the gills: Role of the RtxA13 toxin.</title>
        <authorList>
            <person name="Callol A."/>
            <person name="Pajuelo D."/>
            <person name="Ebbesson L."/>
            <person name="Teles M."/>
            <person name="MacKenzie S."/>
            <person name="Amaro C."/>
        </authorList>
    </citation>
    <scope>NUCLEOTIDE SEQUENCE</scope>
</reference>
<feature type="signal peptide" evidence="1">
    <location>
        <begin position="1"/>
        <end position="15"/>
    </location>
</feature>
<proteinExistence type="predicted"/>
<evidence type="ECO:0000313" key="2">
    <source>
        <dbReference type="EMBL" id="JAH94034.1"/>
    </source>
</evidence>
<dbReference type="EMBL" id="GBXM01014543">
    <property type="protein sequence ID" value="JAH94034.1"/>
    <property type="molecule type" value="Transcribed_RNA"/>
</dbReference>
<organism evidence="2">
    <name type="scientific">Anguilla anguilla</name>
    <name type="common">European freshwater eel</name>
    <name type="synonym">Muraena anguilla</name>
    <dbReference type="NCBI Taxonomy" id="7936"/>
    <lineage>
        <taxon>Eukaryota</taxon>
        <taxon>Metazoa</taxon>
        <taxon>Chordata</taxon>
        <taxon>Craniata</taxon>
        <taxon>Vertebrata</taxon>
        <taxon>Euteleostomi</taxon>
        <taxon>Actinopterygii</taxon>
        <taxon>Neopterygii</taxon>
        <taxon>Teleostei</taxon>
        <taxon>Anguilliformes</taxon>
        <taxon>Anguillidae</taxon>
        <taxon>Anguilla</taxon>
    </lineage>
</organism>
<name>A0A0E9WUF4_ANGAN</name>
<dbReference type="AlphaFoldDB" id="A0A0E9WUF4"/>